<sequence length="192" mass="21434">MRFILLVLIFSFPVAAVTQPDLQQELLAMTEADQAIRQQITEAGWDNPPAELMTQMAGIDAQNTERLKQIIAQYSWVTPELVGKKGVSSAFLIIQHSPDYAFQEAMLPILKQAFLQGEGIDGQDFALLTDRVLVHRGEPQIYGTQLNIIDDALVFDPIKEPASVDARRAEVGLPPLEEYIRLLEDAYGLKVK</sequence>
<dbReference type="AlphaFoldDB" id="A0A1E8FHQ3"/>
<dbReference type="OrthoDB" id="2989458at2"/>
<dbReference type="InterPro" id="IPR046732">
    <property type="entry name" value="DUF6624"/>
</dbReference>
<dbReference type="STRING" id="1856405.BFC17_16470"/>
<dbReference type="Proteomes" id="UP000176037">
    <property type="component" value="Unassembled WGS sequence"/>
</dbReference>
<gene>
    <name evidence="2" type="ORF">BFC17_16470</name>
</gene>
<evidence type="ECO:0000256" key="1">
    <source>
        <dbReference type="SAM" id="SignalP"/>
    </source>
</evidence>
<evidence type="ECO:0000313" key="2">
    <source>
        <dbReference type="EMBL" id="OFI35138.1"/>
    </source>
</evidence>
<name>A0A1E8FHQ3_9ALTE</name>
<keyword evidence="3" id="KW-1185">Reference proteome</keyword>
<dbReference type="EMBL" id="MJIC01000010">
    <property type="protein sequence ID" value="OFI35138.1"/>
    <property type="molecule type" value="Genomic_DNA"/>
</dbReference>
<dbReference type="Pfam" id="PF20329">
    <property type="entry name" value="DUF6624"/>
    <property type="match status" value="1"/>
</dbReference>
<protein>
    <submittedName>
        <fullName evidence="2">Uncharacterized protein</fullName>
    </submittedName>
</protein>
<organism evidence="2 3">
    <name type="scientific">Alteromonas lipolytica</name>
    <dbReference type="NCBI Taxonomy" id="1856405"/>
    <lineage>
        <taxon>Bacteria</taxon>
        <taxon>Pseudomonadati</taxon>
        <taxon>Pseudomonadota</taxon>
        <taxon>Gammaproteobacteria</taxon>
        <taxon>Alteromonadales</taxon>
        <taxon>Alteromonadaceae</taxon>
        <taxon>Alteromonas/Salinimonas group</taxon>
        <taxon>Alteromonas</taxon>
    </lineage>
</organism>
<keyword evidence="1" id="KW-0732">Signal</keyword>
<comment type="caution">
    <text evidence="2">The sequence shown here is derived from an EMBL/GenBank/DDBJ whole genome shotgun (WGS) entry which is preliminary data.</text>
</comment>
<evidence type="ECO:0000313" key="3">
    <source>
        <dbReference type="Proteomes" id="UP000176037"/>
    </source>
</evidence>
<feature type="chain" id="PRO_5009214237" evidence="1">
    <location>
        <begin position="17"/>
        <end position="192"/>
    </location>
</feature>
<feature type="signal peptide" evidence="1">
    <location>
        <begin position="1"/>
        <end position="16"/>
    </location>
</feature>
<accession>A0A1E8FHQ3</accession>
<dbReference type="RefSeq" id="WP_070176056.1">
    <property type="nucleotide sequence ID" value="NZ_BMJR01000001.1"/>
</dbReference>
<proteinExistence type="predicted"/>
<reference evidence="2 3" key="1">
    <citation type="submission" date="2016-09" db="EMBL/GenBank/DDBJ databases">
        <title>Alteromonas lipolytica, a new species isolated from sea water.</title>
        <authorList>
            <person name="Wu Y.-H."/>
            <person name="Cheng H."/>
            <person name="Xu X.-W."/>
        </authorList>
    </citation>
    <scope>NUCLEOTIDE SEQUENCE [LARGE SCALE GENOMIC DNA]</scope>
    <source>
        <strain evidence="2 3">JW12</strain>
    </source>
</reference>